<sequence>MTSTAPSTSNQYIRRYHTALAGTPRLVCFPHAGGSASFYFPVSQALAPDIDVLVVQYPGRQDRRKEPLIDTIAELADRVFEDLREFADEPLTFFGHSMGATVAFEVARRMADAGLPAPARLIASARRAPSRTRTDRVHQKDDEGLITELRRLSGTDSRVLGNEEIMRLAIPSIRNDYKAVETYRADAGVRIDCPVTVFVGDDDPTTTLAEAAAWSDHTTGTCELQVFPGGGHFYLADRPKEVLDAITRRMGVAVAG</sequence>
<dbReference type="PANTHER" id="PTHR11487:SF0">
    <property type="entry name" value="S-ACYL FATTY ACID SYNTHASE THIOESTERASE, MEDIUM CHAIN"/>
    <property type="match status" value="1"/>
</dbReference>
<dbReference type="InterPro" id="IPR012223">
    <property type="entry name" value="TEII"/>
</dbReference>
<name>A0ABW8BYM7_9ACTN</name>
<evidence type="ECO:0000259" key="2">
    <source>
        <dbReference type="Pfam" id="PF00975"/>
    </source>
</evidence>
<feature type="domain" description="Thioesterase" evidence="2">
    <location>
        <begin position="25"/>
        <end position="248"/>
    </location>
</feature>
<comment type="similarity">
    <text evidence="1">Belongs to the thioesterase family.</text>
</comment>
<dbReference type="PANTHER" id="PTHR11487">
    <property type="entry name" value="THIOESTERASE"/>
    <property type="match status" value="1"/>
</dbReference>
<reference evidence="3 4" key="1">
    <citation type="submission" date="2024-10" db="EMBL/GenBank/DDBJ databases">
        <title>The Natural Products Discovery Center: Release of the First 8490 Sequenced Strains for Exploring Actinobacteria Biosynthetic Diversity.</title>
        <authorList>
            <person name="Kalkreuter E."/>
            <person name="Kautsar S.A."/>
            <person name="Yang D."/>
            <person name="Bader C.D."/>
            <person name="Teijaro C.N."/>
            <person name="Fluegel L."/>
            <person name="Davis C.M."/>
            <person name="Simpson J.R."/>
            <person name="Lauterbach L."/>
            <person name="Steele A.D."/>
            <person name="Gui C."/>
            <person name="Meng S."/>
            <person name="Li G."/>
            <person name="Viehrig K."/>
            <person name="Ye F."/>
            <person name="Su P."/>
            <person name="Kiefer A.F."/>
            <person name="Nichols A."/>
            <person name="Cepeda A.J."/>
            <person name="Yan W."/>
            <person name="Fan B."/>
            <person name="Jiang Y."/>
            <person name="Adhikari A."/>
            <person name="Zheng C.-J."/>
            <person name="Schuster L."/>
            <person name="Cowan T.M."/>
            <person name="Smanski M.J."/>
            <person name="Chevrette M.G."/>
            <person name="De Carvalho L.P.S."/>
            <person name="Shen B."/>
        </authorList>
    </citation>
    <scope>NUCLEOTIDE SEQUENCE [LARGE SCALE GENOMIC DNA]</scope>
    <source>
        <strain evidence="3 4">NPDC053399</strain>
    </source>
</reference>
<dbReference type="Proteomes" id="UP001614394">
    <property type="component" value="Unassembled WGS sequence"/>
</dbReference>
<evidence type="ECO:0000256" key="1">
    <source>
        <dbReference type="ARBA" id="ARBA00007169"/>
    </source>
</evidence>
<dbReference type="EMBL" id="JBITYG010000001">
    <property type="protein sequence ID" value="MFI9099269.1"/>
    <property type="molecule type" value="Genomic_DNA"/>
</dbReference>
<dbReference type="RefSeq" id="WP_399643562.1">
    <property type="nucleotide sequence ID" value="NZ_JBITYG010000001.1"/>
</dbReference>
<dbReference type="InterPro" id="IPR001031">
    <property type="entry name" value="Thioesterase"/>
</dbReference>
<dbReference type="Gene3D" id="3.40.50.1820">
    <property type="entry name" value="alpha/beta hydrolase"/>
    <property type="match status" value="1"/>
</dbReference>
<evidence type="ECO:0000313" key="4">
    <source>
        <dbReference type="Proteomes" id="UP001614394"/>
    </source>
</evidence>
<dbReference type="Pfam" id="PF00975">
    <property type="entry name" value="Thioesterase"/>
    <property type="match status" value="1"/>
</dbReference>
<accession>A0ABW8BYM7</accession>
<dbReference type="SUPFAM" id="SSF53474">
    <property type="entry name" value="alpha/beta-Hydrolases"/>
    <property type="match status" value="1"/>
</dbReference>
<evidence type="ECO:0000313" key="3">
    <source>
        <dbReference type="EMBL" id="MFI9099269.1"/>
    </source>
</evidence>
<dbReference type="InterPro" id="IPR029058">
    <property type="entry name" value="AB_hydrolase_fold"/>
</dbReference>
<protein>
    <submittedName>
        <fullName evidence="3">Thioesterase II family protein</fullName>
    </submittedName>
</protein>
<organism evidence="3 4">
    <name type="scientific">Streptomyces fildesensis</name>
    <dbReference type="NCBI Taxonomy" id="375757"/>
    <lineage>
        <taxon>Bacteria</taxon>
        <taxon>Bacillati</taxon>
        <taxon>Actinomycetota</taxon>
        <taxon>Actinomycetes</taxon>
        <taxon>Kitasatosporales</taxon>
        <taxon>Streptomycetaceae</taxon>
        <taxon>Streptomyces</taxon>
    </lineage>
</organism>
<keyword evidence="4" id="KW-1185">Reference proteome</keyword>
<comment type="caution">
    <text evidence="3">The sequence shown here is derived from an EMBL/GenBank/DDBJ whole genome shotgun (WGS) entry which is preliminary data.</text>
</comment>
<gene>
    <name evidence="3" type="ORF">ACIGXA_02005</name>
</gene>
<proteinExistence type="inferred from homology"/>